<protein>
    <submittedName>
        <fullName evidence="4">GNAT family N-acetyltransferase</fullName>
    </submittedName>
</protein>
<dbReference type="PANTHER" id="PTHR43877:SF2">
    <property type="entry name" value="AMINOALKYLPHOSPHONATE N-ACETYLTRANSFERASE-RELATED"/>
    <property type="match status" value="1"/>
</dbReference>
<dbReference type="Gene3D" id="3.40.630.30">
    <property type="match status" value="1"/>
</dbReference>
<sequence>MLKIERTNSENQNFIDLVKQLDKYLTVVDGDEHDFYNQYNNIDVLKHCVVAFLNNKPVGCGAFKQFDDNSVEIKRMFTSPEARGKNIATTVLNALEKWAAELNYKASVLETGKRQIEAVGFYKKNNYKIIPNFGPYKNIDNSVCFKKDFEK</sequence>
<evidence type="ECO:0000313" key="4">
    <source>
        <dbReference type="EMBL" id="MCB4809176.1"/>
    </source>
</evidence>
<feature type="domain" description="N-acetyltransferase" evidence="3">
    <location>
        <begin position="3"/>
        <end position="150"/>
    </location>
</feature>
<dbReference type="GO" id="GO:0016747">
    <property type="term" value="F:acyltransferase activity, transferring groups other than amino-acyl groups"/>
    <property type="evidence" value="ECO:0007669"/>
    <property type="project" value="InterPro"/>
</dbReference>
<dbReference type="Pfam" id="PF00583">
    <property type="entry name" value="Acetyltransf_1"/>
    <property type="match status" value="1"/>
</dbReference>
<reference evidence="4" key="1">
    <citation type="submission" date="2021-10" db="EMBL/GenBank/DDBJ databases">
        <title>Tamlana sargassums sp. nov., and Tamlana laminarinivorans sp. nov., two new bacteria isolated from the brown alga.</title>
        <authorList>
            <person name="Li J."/>
        </authorList>
    </citation>
    <scope>NUCLEOTIDE SEQUENCE</scope>
    <source>
        <strain evidence="4">62-3</strain>
    </source>
</reference>
<comment type="caution">
    <text evidence="4">The sequence shown here is derived from an EMBL/GenBank/DDBJ whole genome shotgun (WGS) entry which is preliminary data.</text>
</comment>
<evidence type="ECO:0000256" key="2">
    <source>
        <dbReference type="ARBA" id="ARBA00023315"/>
    </source>
</evidence>
<dbReference type="Proteomes" id="UP001139286">
    <property type="component" value="Unassembled WGS sequence"/>
</dbReference>
<dbReference type="SUPFAM" id="SSF55729">
    <property type="entry name" value="Acyl-CoA N-acyltransferases (Nat)"/>
    <property type="match status" value="1"/>
</dbReference>
<dbReference type="InterPro" id="IPR050832">
    <property type="entry name" value="Bact_Acetyltransf"/>
</dbReference>
<evidence type="ECO:0000256" key="1">
    <source>
        <dbReference type="ARBA" id="ARBA00022679"/>
    </source>
</evidence>
<dbReference type="EMBL" id="JAJAPX010000005">
    <property type="protein sequence ID" value="MCB4809176.1"/>
    <property type="molecule type" value="Genomic_DNA"/>
</dbReference>
<dbReference type="InterPro" id="IPR016181">
    <property type="entry name" value="Acyl_CoA_acyltransferase"/>
</dbReference>
<accession>A0A9X1IAN7</accession>
<dbReference type="AlphaFoldDB" id="A0A9X1IAN7"/>
<dbReference type="PROSITE" id="PS51186">
    <property type="entry name" value="GNAT"/>
    <property type="match status" value="1"/>
</dbReference>
<dbReference type="CDD" id="cd04301">
    <property type="entry name" value="NAT_SF"/>
    <property type="match status" value="1"/>
</dbReference>
<organism evidence="4 5">
    <name type="scientific">Neotamlana sargassicola</name>
    <dbReference type="NCBI Taxonomy" id="2883125"/>
    <lineage>
        <taxon>Bacteria</taxon>
        <taxon>Pseudomonadati</taxon>
        <taxon>Bacteroidota</taxon>
        <taxon>Flavobacteriia</taxon>
        <taxon>Flavobacteriales</taxon>
        <taxon>Flavobacteriaceae</taxon>
        <taxon>Neotamlana</taxon>
    </lineage>
</organism>
<keyword evidence="5" id="KW-1185">Reference proteome</keyword>
<evidence type="ECO:0000259" key="3">
    <source>
        <dbReference type="PROSITE" id="PS51186"/>
    </source>
</evidence>
<name>A0A9X1IAN7_9FLAO</name>
<gene>
    <name evidence="4" type="ORF">LG651_13035</name>
</gene>
<dbReference type="RefSeq" id="WP_226696554.1">
    <property type="nucleotide sequence ID" value="NZ_JAJAPX010000005.1"/>
</dbReference>
<keyword evidence="2" id="KW-0012">Acyltransferase</keyword>
<dbReference type="PANTHER" id="PTHR43877">
    <property type="entry name" value="AMINOALKYLPHOSPHONATE N-ACETYLTRANSFERASE-RELATED-RELATED"/>
    <property type="match status" value="1"/>
</dbReference>
<dbReference type="InterPro" id="IPR000182">
    <property type="entry name" value="GNAT_dom"/>
</dbReference>
<keyword evidence="1" id="KW-0808">Transferase</keyword>
<evidence type="ECO:0000313" key="5">
    <source>
        <dbReference type="Proteomes" id="UP001139286"/>
    </source>
</evidence>
<proteinExistence type="predicted"/>